<dbReference type="Pfam" id="PF07690">
    <property type="entry name" value="MFS_1"/>
    <property type="match status" value="1"/>
</dbReference>
<keyword evidence="4 6" id="KW-1133">Transmembrane helix</keyword>
<feature type="transmembrane region" description="Helical" evidence="6">
    <location>
        <begin position="135"/>
        <end position="152"/>
    </location>
</feature>
<feature type="transmembrane region" description="Helical" evidence="6">
    <location>
        <begin position="274"/>
        <end position="295"/>
    </location>
</feature>
<feature type="transmembrane region" description="Helical" evidence="6">
    <location>
        <begin position="410"/>
        <end position="426"/>
    </location>
</feature>
<dbReference type="InterPro" id="IPR011701">
    <property type="entry name" value="MFS"/>
</dbReference>
<feature type="transmembrane region" description="Helical" evidence="6">
    <location>
        <begin position="20"/>
        <end position="40"/>
    </location>
</feature>
<evidence type="ECO:0000313" key="9">
    <source>
        <dbReference type="Proteomes" id="UP000075787"/>
    </source>
</evidence>
<feature type="transmembrane region" description="Helical" evidence="6">
    <location>
        <begin position="302"/>
        <end position="322"/>
    </location>
</feature>
<sequence>MSLVDLRGQFGLDVIESVWLSTTANAAQLLTMPITVWLSLIFGPARVIIVPSLCLALATLAIPFVHGYELLLVLHLVMGLCLGVYLPLTISLALRSLTPQFWLLAMAAYSLRVSFGTDIGVKISGLYVDVIDWRWVYWTASIIGPLIAFTAWKALPIPPVDRGKLRETDWGGMAMFCLSLAMLFAGCSLGETLGWFSSGVVTACLGAGAILLAISVANILLNREAFVDVTPLANHNVRTALLIACLYAVLMAPTSLLVPNFLAAIGKLKPLQTGTASLMVFATYLVLTPTAVWLARRVDARLLLIAGLSIITFTSACCGAHISNEWRTDQYLPALILFAAGECLTLMGLIPIIVVNMNPLHAVAIGFYAPLARLFAPGIASGLMSAALRISADTHGAMLKAGVETGDPAVLQRAALGSISNIALIINREATVLSYIDGFYLVFWVGILALLLSATLRTAPVNPLTPPRSN</sequence>
<keyword evidence="5 6" id="KW-0472">Membrane</keyword>
<evidence type="ECO:0000259" key="7">
    <source>
        <dbReference type="PROSITE" id="PS50850"/>
    </source>
</evidence>
<keyword evidence="2" id="KW-0813">Transport</keyword>
<reference evidence="8 9" key="1">
    <citation type="submission" date="2015-12" db="EMBL/GenBank/DDBJ databases">
        <title>Genome sequence of Tistrella mobilis MCCC 1A02139.</title>
        <authorList>
            <person name="Lu L."/>
            <person name="Lai Q."/>
            <person name="Shao Z."/>
            <person name="Qian P."/>
        </authorList>
    </citation>
    <scope>NUCLEOTIDE SEQUENCE [LARGE SCALE GENOMIC DNA]</scope>
    <source>
        <strain evidence="8 9">MCCC 1A02139</strain>
    </source>
</reference>
<evidence type="ECO:0000256" key="5">
    <source>
        <dbReference type="ARBA" id="ARBA00023136"/>
    </source>
</evidence>
<dbReference type="Gene3D" id="1.20.1250.20">
    <property type="entry name" value="MFS general substrate transporter like domains"/>
    <property type="match status" value="1"/>
</dbReference>
<dbReference type="GO" id="GO:0022857">
    <property type="term" value="F:transmembrane transporter activity"/>
    <property type="evidence" value="ECO:0007669"/>
    <property type="project" value="InterPro"/>
</dbReference>
<protein>
    <submittedName>
        <fullName evidence="8">Multidrug transporter</fullName>
    </submittedName>
</protein>
<feature type="transmembrane region" description="Helical" evidence="6">
    <location>
        <begin position="367"/>
        <end position="390"/>
    </location>
</feature>
<organism evidence="8 9">
    <name type="scientific">Tistrella mobilis</name>
    <dbReference type="NCBI Taxonomy" id="171437"/>
    <lineage>
        <taxon>Bacteria</taxon>
        <taxon>Pseudomonadati</taxon>
        <taxon>Pseudomonadota</taxon>
        <taxon>Alphaproteobacteria</taxon>
        <taxon>Geminicoccales</taxon>
        <taxon>Geminicoccaceae</taxon>
        <taxon>Tistrella</taxon>
    </lineage>
</organism>
<evidence type="ECO:0000313" key="8">
    <source>
        <dbReference type="EMBL" id="KYO54661.1"/>
    </source>
</evidence>
<dbReference type="AlphaFoldDB" id="A0A161R5T6"/>
<evidence type="ECO:0000256" key="6">
    <source>
        <dbReference type="SAM" id="Phobius"/>
    </source>
</evidence>
<dbReference type="EMBL" id="LPZR01000082">
    <property type="protein sequence ID" value="KYO54661.1"/>
    <property type="molecule type" value="Genomic_DNA"/>
</dbReference>
<feature type="transmembrane region" description="Helical" evidence="6">
    <location>
        <begin position="438"/>
        <end position="456"/>
    </location>
</feature>
<evidence type="ECO:0000256" key="1">
    <source>
        <dbReference type="ARBA" id="ARBA00004141"/>
    </source>
</evidence>
<dbReference type="InterPro" id="IPR020846">
    <property type="entry name" value="MFS_dom"/>
</dbReference>
<evidence type="ECO:0000256" key="4">
    <source>
        <dbReference type="ARBA" id="ARBA00022989"/>
    </source>
</evidence>
<feature type="transmembrane region" description="Helical" evidence="6">
    <location>
        <begin position="173"/>
        <end position="194"/>
    </location>
</feature>
<name>A0A161R5T6_9PROT</name>
<feature type="domain" description="Major facilitator superfamily (MFS) profile" evidence="7">
    <location>
        <begin position="1"/>
        <end position="432"/>
    </location>
</feature>
<dbReference type="GO" id="GO:0016020">
    <property type="term" value="C:membrane"/>
    <property type="evidence" value="ECO:0007669"/>
    <property type="project" value="UniProtKB-SubCell"/>
</dbReference>
<dbReference type="PROSITE" id="PS50850">
    <property type="entry name" value="MFS"/>
    <property type="match status" value="1"/>
</dbReference>
<dbReference type="Proteomes" id="UP000075787">
    <property type="component" value="Unassembled WGS sequence"/>
</dbReference>
<proteinExistence type="predicted"/>
<gene>
    <name evidence="8" type="ORF">AUP44_24875</name>
</gene>
<feature type="transmembrane region" description="Helical" evidence="6">
    <location>
        <begin position="200"/>
        <end position="221"/>
    </location>
</feature>
<dbReference type="SUPFAM" id="SSF103473">
    <property type="entry name" value="MFS general substrate transporter"/>
    <property type="match status" value="1"/>
</dbReference>
<comment type="subcellular location">
    <subcellularLocation>
        <location evidence="1">Membrane</location>
        <topology evidence="1">Multi-pass membrane protein</topology>
    </subcellularLocation>
</comment>
<evidence type="ECO:0000256" key="3">
    <source>
        <dbReference type="ARBA" id="ARBA00022692"/>
    </source>
</evidence>
<feature type="transmembrane region" description="Helical" evidence="6">
    <location>
        <begin position="47"/>
        <end position="66"/>
    </location>
</feature>
<keyword evidence="3 6" id="KW-0812">Transmembrane</keyword>
<feature type="transmembrane region" description="Helical" evidence="6">
    <location>
        <begin position="101"/>
        <end position="123"/>
    </location>
</feature>
<evidence type="ECO:0000256" key="2">
    <source>
        <dbReference type="ARBA" id="ARBA00022448"/>
    </source>
</evidence>
<feature type="transmembrane region" description="Helical" evidence="6">
    <location>
        <begin position="334"/>
        <end position="355"/>
    </location>
</feature>
<accession>A0A161R5T6</accession>
<dbReference type="InterPro" id="IPR036259">
    <property type="entry name" value="MFS_trans_sf"/>
</dbReference>
<dbReference type="PANTHER" id="PTHR42718">
    <property type="entry name" value="MAJOR FACILITATOR SUPERFAMILY MULTIDRUG TRANSPORTER MFSC"/>
    <property type="match status" value="1"/>
</dbReference>
<dbReference type="PANTHER" id="PTHR42718:SF9">
    <property type="entry name" value="MAJOR FACILITATOR SUPERFAMILY MULTIDRUG TRANSPORTER MFSC"/>
    <property type="match status" value="1"/>
</dbReference>
<feature type="transmembrane region" description="Helical" evidence="6">
    <location>
        <begin position="72"/>
        <end position="94"/>
    </location>
</feature>
<feature type="transmembrane region" description="Helical" evidence="6">
    <location>
        <begin position="241"/>
        <end position="262"/>
    </location>
</feature>
<comment type="caution">
    <text evidence="8">The sequence shown here is derived from an EMBL/GenBank/DDBJ whole genome shotgun (WGS) entry which is preliminary data.</text>
</comment>